<feature type="compositionally biased region" description="Basic and acidic residues" evidence="1">
    <location>
        <begin position="93"/>
        <end position="108"/>
    </location>
</feature>
<feature type="compositionally biased region" description="Basic and acidic residues" evidence="1">
    <location>
        <begin position="119"/>
        <end position="130"/>
    </location>
</feature>
<gene>
    <name evidence="2" type="ORF">PoB_001233600</name>
</gene>
<sequence length="173" mass="19243">MTRSIRSGPEAQSEQRRQKGPASLSVTTRITSTRECNVFIYVYVCGQNGGGIDKRMDNALHKARAPVAGSNPPQKGLCRSRVGSTIHYAPNALRERRERKAVRSEERKSGRKKQGKRGRREETVEEKKEFDVSQSTPMPYRTDIVSELTYIVYFVGKHAVSDTKPAGGGITCA</sequence>
<proteinExistence type="predicted"/>
<evidence type="ECO:0000313" key="3">
    <source>
        <dbReference type="Proteomes" id="UP000735302"/>
    </source>
</evidence>
<reference evidence="2 3" key="1">
    <citation type="journal article" date="2021" name="Elife">
        <title>Chloroplast acquisition without the gene transfer in kleptoplastic sea slugs, Plakobranchus ocellatus.</title>
        <authorList>
            <person name="Maeda T."/>
            <person name="Takahashi S."/>
            <person name="Yoshida T."/>
            <person name="Shimamura S."/>
            <person name="Takaki Y."/>
            <person name="Nagai Y."/>
            <person name="Toyoda A."/>
            <person name="Suzuki Y."/>
            <person name="Arimoto A."/>
            <person name="Ishii H."/>
            <person name="Satoh N."/>
            <person name="Nishiyama T."/>
            <person name="Hasebe M."/>
            <person name="Maruyama T."/>
            <person name="Minagawa J."/>
            <person name="Obokata J."/>
            <person name="Shigenobu S."/>
        </authorList>
    </citation>
    <scope>NUCLEOTIDE SEQUENCE [LARGE SCALE GENOMIC DNA]</scope>
</reference>
<evidence type="ECO:0000313" key="2">
    <source>
        <dbReference type="EMBL" id="GFN85830.1"/>
    </source>
</evidence>
<feature type="region of interest" description="Disordered" evidence="1">
    <location>
        <begin position="64"/>
        <end position="130"/>
    </location>
</feature>
<name>A0AAV3YR77_9GAST</name>
<protein>
    <submittedName>
        <fullName evidence="2">Uncharacterized protein</fullName>
    </submittedName>
</protein>
<dbReference type="EMBL" id="BLXT01001473">
    <property type="protein sequence ID" value="GFN85830.1"/>
    <property type="molecule type" value="Genomic_DNA"/>
</dbReference>
<feature type="region of interest" description="Disordered" evidence="1">
    <location>
        <begin position="1"/>
        <end position="26"/>
    </location>
</feature>
<dbReference type="AlphaFoldDB" id="A0AAV3YR77"/>
<feature type="compositionally biased region" description="Basic residues" evidence="1">
    <location>
        <begin position="109"/>
        <end position="118"/>
    </location>
</feature>
<comment type="caution">
    <text evidence="2">The sequence shown here is derived from an EMBL/GenBank/DDBJ whole genome shotgun (WGS) entry which is preliminary data.</text>
</comment>
<keyword evidence="3" id="KW-1185">Reference proteome</keyword>
<organism evidence="2 3">
    <name type="scientific">Plakobranchus ocellatus</name>
    <dbReference type="NCBI Taxonomy" id="259542"/>
    <lineage>
        <taxon>Eukaryota</taxon>
        <taxon>Metazoa</taxon>
        <taxon>Spiralia</taxon>
        <taxon>Lophotrochozoa</taxon>
        <taxon>Mollusca</taxon>
        <taxon>Gastropoda</taxon>
        <taxon>Heterobranchia</taxon>
        <taxon>Euthyneura</taxon>
        <taxon>Panpulmonata</taxon>
        <taxon>Sacoglossa</taxon>
        <taxon>Placobranchoidea</taxon>
        <taxon>Plakobranchidae</taxon>
        <taxon>Plakobranchus</taxon>
    </lineage>
</organism>
<accession>A0AAV3YR77</accession>
<dbReference type="Proteomes" id="UP000735302">
    <property type="component" value="Unassembled WGS sequence"/>
</dbReference>
<evidence type="ECO:0000256" key="1">
    <source>
        <dbReference type="SAM" id="MobiDB-lite"/>
    </source>
</evidence>